<dbReference type="AlphaFoldDB" id="A0A803KQD9"/>
<evidence type="ECO:0000313" key="3">
    <source>
        <dbReference type="Proteomes" id="UP000596660"/>
    </source>
</evidence>
<sequence length="206" mass="21714">MKKWVGSKVLLLLIIAIVTTMVDTSAAARNEFSEQPEGKQLLLKISNILLQGARGGVSDDNNLSCWPQGTGCNPFDASKHCCDGYVCNAPPGLCEWCPRKGDPCGLNDPCCPRLGLTCDALPPPPPLMAASQPPSPPFQACLWGFFAMATIPVPAHHGHHPSPLLPASNCSGKRGHINPHIAATFTTIATNSHITATLTTATTTPS</sequence>
<name>A0A803KQD9_CHEQI</name>
<dbReference type="Proteomes" id="UP000596660">
    <property type="component" value="Unplaced"/>
</dbReference>
<feature type="chain" id="PRO_5030738707" evidence="1">
    <location>
        <begin position="28"/>
        <end position="206"/>
    </location>
</feature>
<protein>
    <submittedName>
        <fullName evidence="2">Uncharacterized protein</fullName>
    </submittedName>
</protein>
<evidence type="ECO:0000313" key="2">
    <source>
        <dbReference type="EnsemblPlants" id="AUR62001245-RA:cds"/>
    </source>
</evidence>
<keyword evidence="3" id="KW-1185">Reference proteome</keyword>
<accession>A0A803KQD9</accession>
<reference evidence="2" key="1">
    <citation type="journal article" date="2017" name="Nature">
        <title>The genome of Chenopodium quinoa.</title>
        <authorList>
            <person name="Jarvis D.E."/>
            <person name="Ho Y.S."/>
            <person name="Lightfoot D.J."/>
            <person name="Schmoeckel S.M."/>
            <person name="Li B."/>
            <person name="Borm T.J.A."/>
            <person name="Ohyanagi H."/>
            <person name="Mineta K."/>
            <person name="Michell C.T."/>
            <person name="Saber N."/>
            <person name="Kharbatia N.M."/>
            <person name="Rupper R.R."/>
            <person name="Sharp A.R."/>
            <person name="Dally N."/>
            <person name="Boughton B.A."/>
            <person name="Woo Y.H."/>
            <person name="Gao G."/>
            <person name="Schijlen E.G.W.M."/>
            <person name="Guo X."/>
            <person name="Momin A.A."/>
            <person name="Negrao S."/>
            <person name="Al-Babili S."/>
            <person name="Gehring C."/>
            <person name="Roessner U."/>
            <person name="Jung C."/>
            <person name="Murphy K."/>
            <person name="Arold S.T."/>
            <person name="Gojobori T."/>
            <person name="van der Linden C.G."/>
            <person name="van Loo E.N."/>
            <person name="Jellen E.N."/>
            <person name="Maughan P.J."/>
            <person name="Tester M."/>
        </authorList>
    </citation>
    <scope>NUCLEOTIDE SEQUENCE [LARGE SCALE GENOMIC DNA]</scope>
    <source>
        <strain evidence="2">cv. PI 614886</strain>
    </source>
</reference>
<proteinExistence type="predicted"/>
<keyword evidence="1" id="KW-0732">Signal</keyword>
<dbReference type="Gramene" id="AUR62001245-RA">
    <property type="protein sequence ID" value="AUR62001245-RA:cds"/>
    <property type="gene ID" value="AUR62001245"/>
</dbReference>
<organism evidence="2 3">
    <name type="scientific">Chenopodium quinoa</name>
    <name type="common">Quinoa</name>
    <dbReference type="NCBI Taxonomy" id="63459"/>
    <lineage>
        <taxon>Eukaryota</taxon>
        <taxon>Viridiplantae</taxon>
        <taxon>Streptophyta</taxon>
        <taxon>Embryophyta</taxon>
        <taxon>Tracheophyta</taxon>
        <taxon>Spermatophyta</taxon>
        <taxon>Magnoliopsida</taxon>
        <taxon>eudicotyledons</taxon>
        <taxon>Gunneridae</taxon>
        <taxon>Pentapetalae</taxon>
        <taxon>Caryophyllales</taxon>
        <taxon>Chenopodiaceae</taxon>
        <taxon>Chenopodioideae</taxon>
        <taxon>Atripliceae</taxon>
        <taxon>Chenopodium</taxon>
    </lineage>
</organism>
<dbReference type="EnsemblPlants" id="AUR62001245-RA">
    <property type="protein sequence ID" value="AUR62001245-RA:cds"/>
    <property type="gene ID" value="AUR62001245"/>
</dbReference>
<evidence type="ECO:0000256" key="1">
    <source>
        <dbReference type="SAM" id="SignalP"/>
    </source>
</evidence>
<reference evidence="2" key="2">
    <citation type="submission" date="2021-03" db="UniProtKB">
        <authorList>
            <consortium name="EnsemblPlants"/>
        </authorList>
    </citation>
    <scope>IDENTIFICATION</scope>
</reference>
<feature type="signal peptide" evidence="1">
    <location>
        <begin position="1"/>
        <end position="27"/>
    </location>
</feature>